<dbReference type="InterPro" id="IPR025286">
    <property type="entry name" value="MOFRL_assoc_dom"/>
</dbReference>
<dbReference type="InterPro" id="IPR007835">
    <property type="entry name" value="MOFRL"/>
</dbReference>
<dbReference type="InterPro" id="IPR039760">
    <property type="entry name" value="MOFRL_protein"/>
</dbReference>
<dbReference type="SUPFAM" id="SSF82544">
    <property type="entry name" value="GckA/TtuD-like"/>
    <property type="match status" value="1"/>
</dbReference>
<feature type="domain" description="MOFRL-associated" evidence="2">
    <location>
        <begin position="20"/>
        <end position="229"/>
    </location>
</feature>
<accession>A0A0N8VLK7</accession>
<dbReference type="PANTHER" id="PTHR12227">
    <property type="entry name" value="GLYCERATE KINASE"/>
    <property type="match status" value="1"/>
</dbReference>
<dbReference type="Pfam" id="PF13660">
    <property type="entry name" value="DUF4147"/>
    <property type="match status" value="1"/>
</dbReference>
<gene>
    <name evidence="3" type="ORF">AOG55_03115</name>
</gene>
<dbReference type="GO" id="GO:0005737">
    <property type="term" value="C:cytoplasm"/>
    <property type="evidence" value="ECO:0007669"/>
    <property type="project" value="TreeGrafter"/>
</dbReference>
<dbReference type="InterPro" id="IPR038614">
    <property type="entry name" value="GK_N_sf"/>
</dbReference>
<dbReference type="GO" id="GO:0008887">
    <property type="term" value="F:glycerate kinase activity"/>
    <property type="evidence" value="ECO:0007669"/>
    <property type="project" value="InterPro"/>
</dbReference>
<dbReference type="NCBIfam" id="NF040791">
    <property type="entry name" value="gly_kin_Thpl"/>
    <property type="match status" value="1"/>
</dbReference>
<evidence type="ECO:0000259" key="2">
    <source>
        <dbReference type="Pfam" id="PF13660"/>
    </source>
</evidence>
<dbReference type="PANTHER" id="PTHR12227:SF0">
    <property type="entry name" value="GLYCERATE KINASE"/>
    <property type="match status" value="1"/>
</dbReference>
<evidence type="ECO:0000259" key="1">
    <source>
        <dbReference type="Pfam" id="PF05161"/>
    </source>
</evidence>
<dbReference type="EMBL" id="LKBH01000006">
    <property type="protein sequence ID" value="KQB36796.1"/>
    <property type="molecule type" value="Genomic_DNA"/>
</dbReference>
<protein>
    <recommendedName>
        <fullName evidence="5">Glycerate kinase</fullName>
    </recommendedName>
</protein>
<organism evidence="3 4">
    <name type="scientific">Acidiplasma cupricumulans</name>
    <dbReference type="NCBI Taxonomy" id="312540"/>
    <lineage>
        <taxon>Archaea</taxon>
        <taxon>Methanobacteriati</taxon>
        <taxon>Thermoplasmatota</taxon>
        <taxon>Thermoplasmata</taxon>
        <taxon>Thermoplasmatales</taxon>
        <taxon>Ferroplasmaceae</taxon>
        <taxon>Acidiplasma</taxon>
    </lineage>
</organism>
<dbReference type="RefSeq" id="WP_055040728.1">
    <property type="nucleotide sequence ID" value="NZ_LKBH01000006.1"/>
</dbReference>
<dbReference type="Gene3D" id="3.40.50.10180">
    <property type="entry name" value="Glycerate kinase, MOFRL-like N-terminal domain"/>
    <property type="match status" value="1"/>
</dbReference>
<dbReference type="Pfam" id="PF05161">
    <property type="entry name" value="MOFRL"/>
    <property type="match status" value="1"/>
</dbReference>
<dbReference type="AlphaFoldDB" id="A0A0N8VLK7"/>
<dbReference type="InParanoid" id="A0A0N8VLK7"/>
<sequence length="422" mass="47507">MAVNNINDISFNDRRKFAVKLIDDMLQTLTPENAINNVFNVNINMYKNVYLIGFGKASFRMYSGIRPKIINKLRYAGIIVPEDEVIGHNFTELRIYRGTHPYVSSASVNSSIELLRPLKNLNEDDLVIVLISGGGSSLFEIPEDNVSVDDIMEISKEIMNSGGNIYDLNIIRLGLSSVKGGKLASYLYPAHVKSYIISDVFYDDLGIIASGPLVREDYSDDVQKISEKYVKNPGLRDFINKNYRKNSLDMKYYERIENIIILKNKDFVDYLYKNLDSNSVSLGSNINGDVNDVSNYLINILRNIYSVKRSGFWFVCGGETTVNVRGNGIGGRNEELCMKMHKLYNNDEQFLFLSIGTDGIDGLSPAAGGIVDNFTKIENIDDYLKNNDSYNALKPGNIIMTGRTGNNVSDIILGYYNKFNNF</sequence>
<dbReference type="InterPro" id="IPR037035">
    <property type="entry name" value="GK-like_C_sf"/>
</dbReference>
<feature type="domain" description="MOFRL" evidence="1">
    <location>
        <begin position="314"/>
        <end position="410"/>
    </location>
</feature>
<dbReference type="InterPro" id="IPR054996">
    <property type="entry name" value="Gly_kinase"/>
</dbReference>
<evidence type="ECO:0000313" key="3">
    <source>
        <dbReference type="EMBL" id="KQB36796.1"/>
    </source>
</evidence>
<reference evidence="3 4" key="1">
    <citation type="submission" date="2015-09" db="EMBL/GenBank/DDBJ databases">
        <title>Heavy metals and arsenic resistance mechanisms in polyextremophilic archaea of the family Ferroplasmaceae.</title>
        <authorList>
            <person name="Bulaev A.G."/>
            <person name="Kanygina A.V."/>
        </authorList>
    </citation>
    <scope>NUCLEOTIDE SEQUENCE [LARGE SCALE GENOMIC DNA]</scope>
    <source>
        <strain evidence="3 4">BH2</strain>
    </source>
</reference>
<proteinExistence type="predicted"/>
<keyword evidence="4" id="KW-1185">Reference proteome</keyword>
<evidence type="ECO:0000313" key="4">
    <source>
        <dbReference type="Proteomes" id="UP000050301"/>
    </source>
</evidence>
<evidence type="ECO:0008006" key="5">
    <source>
        <dbReference type="Google" id="ProtNLM"/>
    </source>
</evidence>
<comment type="caution">
    <text evidence="3">The sequence shown here is derived from an EMBL/GenBank/DDBJ whole genome shotgun (WGS) entry which is preliminary data.</text>
</comment>
<dbReference type="FunCoup" id="A0A0N8VLK7">
    <property type="interactions" value="113"/>
</dbReference>
<dbReference type="Proteomes" id="UP000050301">
    <property type="component" value="Unassembled WGS sequence"/>
</dbReference>
<name>A0A0N8VLK7_9ARCH</name>
<dbReference type="Gene3D" id="3.40.1480.10">
    <property type="entry name" value="MOFRL domain"/>
    <property type="match status" value="1"/>
</dbReference>